<dbReference type="EMBL" id="MIGC01007896">
    <property type="protein sequence ID" value="PHJ15550.1"/>
    <property type="molecule type" value="Genomic_DNA"/>
</dbReference>
<dbReference type="PROSITE" id="PS00108">
    <property type="entry name" value="PROTEIN_KINASE_ST"/>
    <property type="match status" value="1"/>
</dbReference>
<dbReference type="SUPFAM" id="SSF56112">
    <property type="entry name" value="Protein kinase-like (PK-like)"/>
    <property type="match status" value="1"/>
</dbReference>
<comment type="catalytic activity">
    <reaction evidence="7">
        <text>L-threonyl-[protein] + ATP = O-phospho-L-threonyl-[protein] + ADP + H(+)</text>
        <dbReference type="Rhea" id="RHEA:46608"/>
        <dbReference type="Rhea" id="RHEA-COMP:11060"/>
        <dbReference type="Rhea" id="RHEA-COMP:11605"/>
        <dbReference type="ChEBI" id="CHEBI:15378"/>
        <dbReference type="ChEBI" id="CHEBI:30013"/>
        <dbReference type="ChEBI" id="CHEBI:30616"/>
        <dbReference type="ChEBI" id="CHEBI:61977"/>
        <dbReference type="ChEBI" id="CHEBI:456216"/>
        <dbReference type="EC" id="2.7.11.1"/>
    </reaction>
</comment>
<proteinExistence type="predicted"/>
<dbReference type="OrthoDB" id="4062651at2759"/>
<dbReference type="EC" id="2.7.11.1" evidence="1"/>
<comment type="catalytic activity">
    <reaction evidence="8">
        <text>L-seryl-[protein] + ATP = O-phospho-L-seryl-[protein] + ADP + H(+)</text>
        <dbReference type="Rhea" id="RHEA:17989"/>
        <dbReference type="Rhea" id="RHEA-COMP:9863"/>
        <dbReference type="Rhea" id="RHEA-COMP:11604"/>
        <dbReference type="ChEBI" id="CHEBI:15378"/>
        <dbReference type="ChEBI" id="CHEBI:29999"/>
        <dbReference type="ChEBI" id="CHEBI:30616"/>
        <dbReference type="ChEBI" id="CHEBI:83421"/>
        <dbReference type="ChEBI" id="CHEBI:456216"/>
        <dbReference type="EC" id="2.7.11.1"/>
    </reaction>
</comment>
<feature type="compositionally biased region" description="Low complexity" evidence="10">
    <location>
        <begin position="199"/>
        <end position="209"/>
    </location>
</feature>
<evidence type="ECO:0000256" key="2">
    <source>
        <dbReference type="ARBA" id="ARBA00022527"/>
    </source>
</evidence>
<feature type="compositionally biased region" description="Low complexity" evidence="10">
    <location>
        <begin position="271"/>
        <end position="286"/>
    </location>
</feature>
<dbReference type="InterPro" id="IPR000719">
    <property type="entry name" value="Prot_kinase_dom"/>
</dbReference>
<feature type="binding site" evidence="9">
    <location>
        <position position="400"/>
    </location>
    <ligand>
        <name>ATP</name>
        <dbReference type="ChEBI" id="CHEBI:30616"/>
    </ligand>
</feature>
<keyword evidence="11" id="KW-0812">Transmembrane</keyword>
<evidence type="ECO:0000256" key="4">
    <source>
        <dbReference type="ARBA" id="ARBA00022741"/>
    </source>
</evidence>
<dbReference type="GeneID" id="94433953"/>
<protein>
    <recommendedName>
        <fullName evidence="1">non-specific serine/threonine protein kinase</fullName>
        <ecNumber evidence="1">2.7.11.1</ecNumber>
    </recommendedName>
</protein>
<dbReference type="PANTHER" id="PTHR24356">
    <property type="entry name" value="SERINE/THREONINE-PROTEIN KINASE"/>
    <property type="match status" value="1"/>
</dbReference>
<dbReference type="PANTHER" id="PTHR24356:SF1">
    <property type="entry name" value="SERINE_THREONINE-PROTEIN KINASE GREATWALL"/>
    <property type="match status" value="1"/>
</dbReference>
<feature type="non-terminal residue" evidence="13">
    <location>
        <position position="595"/>
    </location>
</feature>
<evidence type="ECO:0000313" key="13">
    <source>
        <dbReference type="EMBL" id="PHJ15550.1"/>
    </source>
</evidence>
<evidence type="ECO:0000256" key="1">
    <source>
        <dbReference type="ARBA" id="ARBA00012513"/>
    </source>
</evidence>
<reference evidence="13 14" key="1">
    <citation type="journal article" date="2017" name="Int. J. Parasitol.">
        <title>The genome of the protozoan parasite Cystoisospora suis and a reverse vaccinology approach to identify vaccine candidates.</title>
        <authorList>
            <person name="Palmieri N."/>
            <person name="Shrestha A."/>
            <person name="Ruttkowski B."/>
            <person name="Beck T."/>
            <person name="Vogl C."/>
            <person name="Tomley F."/>
            <person name="Blake D.P."/>
            <person name="Joachim A."/>
        </authorList>
    </citation>
    <scope>NUCLEOTIDE SEQUENCE [LARGE SCALE GENOMIC DNA]</scope>
    <source>
        <strain evidence="13 14">Wien I</strain>
    </source>
</reference>
<dbReference type="PROSITE" id="PS50011">
    <property type="entry name" value="PROTEIN_KINASE_DOM"/>
    <property type="match status" value="1"/>
</dbReference>
<evidence type="ECO:0000256" key="5">
    <source>
        <dbReference type="ARBA" id="ARBA00022777"/>
    </source>
</evidence>
<keyword evidence="5 13" id="KW-0418">Kinase</keyword>
<dbReference type="VEuPathDB" id="ToxoDB:CSUI_010640"/>
<name>A0A2C6JWW3_9APIC</name>
<dbReference type="GO" id="GO:0004674">
    <property type="term" value="F:protein serine/threonine kinase activity"/>
    <property type="evidence" value="ECO:0007669"/>
    <property type="project" value="UniProtKB-KW"/>
</dbReference>
<feature type="transmembrane region" description="Helical" evidence="11">
    <location>
        <begin position="137"/>
        <end position="155"/>
    </location>
</feature>
<evidence type="ECO:0000259" key="12">
    <source>
        <dbReference type="PROSITE" id="PS50011"/>
    </source>
</evidence>
<evidence type="ECO:0000256" key="10">
    <source>
        <dbReference type="SAM" id="MobiDB-lite"/>
    </source>
</evidence>
<gene>
    <name evidence="13" type="ORF">CSUI_010640</name>
</gene>
<dbReference type="GO" id="GO:0035556">
    <property type="term" value="P:intracellular signal transduction"/>
    <property type="evidence" value="ECO:0007669"/>
    <property type="project" value="TreeGrafter"/>
</dbReference>
<evidence type="ECO:0000256" key="11">
    <source>
        <dbReference type="SAM" id="Phobius"/>
    </source>
</evidence>
<sequence length="595" mass="65552">MSKTTDCFCPQRPAQKRMTQPHPSSGPLRSHSGDRGTASMYSNLRKHQLLFTRDLAALCSHSAAVCRGRSTQAETLRLVRPALCLAGNPLCLVETVSTCKAHWPGNHSAGRRKFHCSLPSPCRFVARPRAKLRNCPSAFFCQMSFVSVILVWWFILHLGSERNWNGVTAARLPRLAQAPDIRLEGSLAPDRNVPAQAVSLSESSRSPASPGAGKWPRETLWRRMLHGKWRPSRHRPPSGGHVRELENEVQETDEASLRLPAPRETLNVEELSTSSSSSLASDGSTAVDAGAAGGEDHPRWIDVNYPFFQAAVETIDLDTRRTVAQLLRQSPRTQLTLSLEDMQFTSSLDQYLPDPFIVEPYSKRGDFFFSFRREELLGIGGNAVIYKVREDTTGKELALKIFRVKSDRIGVRVPGGGAGKGVSPQLRRMGTRTARSLLAARKAFSKGGTPQELLVEDFITVPITPPGRVRGLPDVLTVAGGWVVFNAVGLLGVAETDLLHFVSRHQLTRSMRENLTREMVIGLAKVHAYGVAHRDVKPENMLIYSTGQLSFTDFDSALPFTTPEGVPTQIDCARRSPGGSDLYFAPEVAVCDTNR</sequence>
<dbReference type="InterPro" id="IPR050236">
    <property type="entry name" value="Ser_Thr_kinase_AGC"/>
</dbReference>
<feature type="domain" description="Protein kinase" evidence="12">
    <location>
        <begin position="371"/>
        <end position="595"/>
    </location>
</feature>
<keyword evidence="14" id="KW-1185">Reference proteome</keyword>
<comment type="caution">
    <text evidence="13">The sequence shown here is derived from an EMBL/GenBank/DDBJ whole genome shotgun (WGS) entry which is preliminary data.</text>
</comment>
<dbReference type="Proteomes" id="UP000221165">
    <property type="component" value="Unassembled WGS sequence"/>
</dbReference>
<evidence type="ECO:0000256" key="8">
    <source>
        <dbReference type="ARBA" id="ARBA00048679"/>
    </source>
</evidence>
<feature type="region of interest" description="Disordered" evidence="10">
    <location>
        <begin position="1"/>
        <end position="38"/>
    </location>
</feature>
<keyword evidence="6 9" id="KW-0067">ATP-binding</keyword>
<dbReference type="InterPro" id="IPR008271">
    <property type="entry name" value="Ser/Thr_kinase_AS"/>
</dbReference>
<evidence type="ECO:0000256" key="6">
    <source>
        <dbReference type="ARBA" id="ARBA00022840"/>
    </source>
</evidence>
<dbReference type="PROSITE" id="PS00107">
    <property type="entry name" value="PROTEIN_KINASE_ATP"/>
    <property type="match status" value="1"/>
</dbReference>
<organism evidence="13 14">
    <name type="scientific">Cystoisospora suis</name>
    <dbReference type="NCBI Taxonomy" id="483139"/>
    <lineage>
        <taxon>Eukaryota</taxon>
        <taxon>Sar</taxon>
        <taxon>Alveolata</taxon>
        <taxon>Apicomplexa</taxon>
        <taxon>Conoidasida</taxon>
        <taxon>Coccidia</taxon>
        <taxon>Eucoccidiorida</taxon>
        <taxon>Eimeriorina</taxon>
        <taxon>Sarcocystidae</taxon>
        <taxon>Cystoisospora</taxon>
    </lineage>
</organism>
<keyword evidence="4 9" id="KW-0547">Nucleotide-binding</keyword>
<evidence type="ECO:0000313" key="14">
    <source>
        <dbReference type="Proteomes" id="UP000221165"/>
    </source>
</evidence>
<dbReference type="SMART" id="SM00220">
    <property type="entry name" value="S_TKc"/>
    <property type="match status" value="1"/>
</dbReference>
<feature type="region of interest" description="Disordered" evidence="10">
    <location>
        <begin position="194"/>
        <end position="215"/>
    </location>
</feature>
<dbReference type="Gene3D" id="1.10.510.10">
    <property type="entry name" value="Transferase(Phosphotransferase) domain 1"/>
    <property type="match status" value="1"/>
</dbReference>
<dbReference type="RefSeq" id="XP_067917283.1">
    <property type="nucleotide sequence ID" value="XM_068070742.1"/>
</dbReference>
<keyword evidence="11" id="KW-0472">Membrane</keyword>
<evidence type="ECO:0000256" key="9">
    <source>
        <dbReference type="PROSITE-ProRule" id="PRU10141"/>
    </source>
</evidence>
<evidence type="ECO:0000256" key="7">
    <source>
        <dbReference type="ARBA" id="ARBA00047899"/>
    </source>
</evidence>
<dbReference type="InterPro" id="IPR011009">
    <property type="entry name" value="Kinase-like_dom_sf"/>
</dbReference>
<evidence type="ECO:0000256" key="3">
    <source>
        <dbReference type="ARBA" id="ARBA00022679"/>
    </source>
</evidence>
<accession>A0A2C6JWW3</accession>
<keyword evidence="11" id="KW-1133">Transmembrane helix</keyword>
<dbReference type="InterPro" id="IPR017441">
    <property type="entry name" value="Protein_kinase_ATP_BS"/>
</dbReference>
<feature type="region of interest" description="Disordered" evidence="10">
    <location>
        <begin position="228"/>
        <end position="293"/>
    </location>
</feature>
<dbReference type="Pfam" id="PF00069">
    <property type="entry name" value="Pkinase"/>
    <property type="match status" value="1"/>
</dbReference>
<dbReference type="AlphaFoldDB" id="A0A2C6JWW3"/>
<keyword evidence="3" id="KW-0808">Transferase</keyword>
<dbReference type="GO" id="GO:0005524">
    <property type="term" value="F:ATP binding"/>
    <property type="evidence" value="ECO:0007669"/>
    <property type="project" value="UniProtKB-UniRule"/>
</dbReference>
<keyword evidence="2" id="KW-0723">Serine/threonine-protein kinase</keyword>